<evidence type="ECO:0000256" key="2">
    <source>
        <dbReference type="ARBA" id="ARBA00022803"/>
    </source>
</evidence>
<dbReference type="PANTHER" id="PTHR44858">
    <property type="entry name" value="TETRATRICOPEPTIDE REPEAT PROTEIN 6"/>
    <property type="match status" value="1"/>
</dbReference>
<evidence type="ECO:0000256" key="4">
    <source>
        <dbReference type="SAM" id="SignalP"/>
    </source>
</evidence>
<dbReference type="InterPro" id="IPR011990">
    <property type="entry name" value="TPR-like_helical_dom_sf"/>
</dbReference>
<evidence type="ECO:0000256" key="3">
    <source>
        <dbReference type="PROSITE-ProRule" id="PRU00339"/>
    </source>
</evidence>
<evidence type="ECO:0000313" key="5">
    <source>
        <dbReference type="EMBL" id="NLW36465.1"/>
    </source>
</evidence>
<dbReference type="Proteomes" id="UP000777265">
    <property type="component" value="Unassembled WGS sequence"/>
</dbReference>
<reference evidence="5" key="2">
    <citation type="submission" date="2020-01" db="EMBL/GenBank/DDBJ databases">
        <authorList>
            <person name="Campanaro S."/>
        </authorList>
    </citation>
    <scope>NUCLEOTIDE SEQUENCE</scope>
    <source>
        <strain evidence="5">AS06rmzACSIP_7</strain>
    </source>
</reference>
<dbReference type="AlphaFoldDB" id="A0A971M606"/>
<evidence type="ECO:0000256" key="1">
    <source>
        <dbReference type="ARBA" id="ARBA00022737"/>
    </source>
</evidence>
<keyword evidence="2 3" id="KW-0802">TPR repeat</keyword>
<dbReference type="PANTHER" id="PTHR44858:SF1">
    <property type="entry name" value="UDP-N-ACETYLGLUCOSAMINE--PEPTIDE N-ACETYLGLUCOSAMINYLTRANSFERASE SPINDLY-RELATED"/>
    <property type="match status" value="1"/>
</dbReference>
<dbReference type="InterPro" id="IPR019734">
    <property type="entry name" value="TPR_rpt"/>
</dbReference>
<evidence type="ECO:0000313" key="6">
    <source>
        <dbReference type="Proteomes" id="UP000777265"/>
    </source>
</evidence>
<name>A0A971M606_9BACT</name>
<proteinExistence type="predicted"/>
<feature type="signal peptide" evidence="4">
    <location>
        <begin position="1"/>
        <end position="26"/>
    </location>
</feature>
<keyword evidence="1" id="KW-0677">Repeat</keyword>
<feature type="chain" id="PRO_5037754008" evidence="4">
    <location>
        <begin position="27"/>
        <end position="147"/>
    </location>
</feature>
<dbReference type="Gene3D" id="1.25.40.10">
    <property type="entry name" value="Tetratricopeptide repeat domain"/>
    <property type="match status" value="1"/>
</dbReference>
<dbReference type="InterPro" id="IPR050498">
    <property type="entry name" value="Ycf3"/>
</dbReference>
<dbReference type="Pfam" id="PF00515">
    <property type="entry name" value="TPR_1"/>
    <property type="match status" value="1"/>
</dbReference>
<gene>
    <name evidence="5" type="ORF">GXY80_13475</name>
</gene>
<dbReference type="PROSITE" id="PS50293">
    <property type="entry name" value="TPR_REGION"/>
    <property type="match status" value="1"/>
</dbReference>
<reference evidence="5" key="1">
    <citation type="journal article" date="2020" name="Biotechnol. Biofuels">
        <title>New insights from the biogas microbiome by comprehensive genome-resolved metagenomics of nearly 1600 species originating from multiple anaerobic digesters.</title>
        <authorList>
            <person name="Campanaro S."/>
            <person name="Treu L."/>
            <person name="Rodriguez-R L.M."/>
            <person name="Kovalovszki A."/>
            <person name="Ziels R.M."/>
            <person name="Maus I."/>
            <person name="Zhu X."/>
            <person name="Kougias P.G."/>
            <person name="Basile A."/>
            <person name="Luo G."/>
            <person name="Schluter A."/>
            <person name="Konstantinidis K.T."/>
            <person name="Angelidaki I."/>
        </authorList>
    </citation>
    <scope>NUCLEOTIDE SEQUENCE</scope>
    <source>
        <strain evidence="5">AS06rmzACSIP_7</strain>
    </source>
</reference>
<organism evidence="5 6">
    <name type="scientific">Syntrophorhabdus aromaticivorans</name>
    <dbReference type="NCBI Taxonomy" id="328301"/>
    <lineage>
        <taxon>Bacteria</taxon>
        <taxon>Pseudomonadati</taxon>
        <taxon>Thermodesulfobacteriota</taxon>
        <taxon>Syntrophorhabdia</taxon>
        <taxon>Syntrophorhabdales</taxon>
        <taxon>Syntrophorhabdaceae</taxon>
        <taxon>Syntrophorhabdus</taxon>
    </lineage>
</organism>
<accession>A0A971M606</accession>
<sequence length="147" mass="16837">MCSTAANRLRFLNVLFVLLLVVSCTAKVDEGSTAGEYYDKAYQFIDGGYVKEAKDLLDLAIKKNPSFLEAYYNRGVVLYFLKEYEEAIKDFNRVIEMDSRNAMAYASRGSVYEKTNYPDLALRDFRTAARLGDKDSQAYLKSRSIDW</sequence>
<protein>
    <submittedName>
        <fullName evidence="5">Tetratricopeptide repeat protein</fullName>
    </submittedName>
</protein>
<keyword evidence="4" id="KW-0732">Signal</keyword>
<dbReference type="SUPFAM" id="SSF48452">
    <property type="entry name" value="TPR-like"/>
    <property type="match status" value="1"/>
</dbReference>
<feature type="repeat" description="TPR" evidence="3">
    <location>
        <begin position="68"/>
        <end position="101"/>
    </location>
</feature>
<dbReference type="PROSITE" id="PS50005">
    <property type="entry name" value="TPR"/>
    <property type="match status" value="1"/>
</dbReference>
<dbReference type="EMBL" id="JAAYEE010000253">
    <property type="protein sequence ID" value="NLW36465.1"/>
    <property type="molecule type" value="Genomic_DNA"/>
</dbReference>
<comment type="caution">
    <text evidence="5">The sequence shown here is derived from an EMBL/GenBank/DDBJ whole genome shotgun (WGS) entry which is preliminary data.</text>
</comment>
<dbReference type="SMART" id="SM00028">
    <property type="entry name" value="TPR"/>
    <property type="match status" value="3"/>
</dbReference>